<accession>D7G2X2</accession>
<dbReference type="AlphaFoldDB" id="D7G2X2"/>
<evidence type="ECO:0000313" key="1">
    <source>
        <dbReference type="EMBL" id="CBJ48829.1"/>
    </source>
</evidence>
<keyword evidence="2" id="KW-1185">Reference proteome</keyword>
<dbReference type="EMBL" id="FN649739">
    <property type="protein sequence ID" value="CBJ48829.1"/>
    <property type="molecule type" value="Genomic_DNA"/>
</dbReference>
<dbReference type="InParanoid" id="D7G2X2"/>
<sequence>MNHRCCTSSAYWTGGLSAAPSHRYRSRALRLAPRQEQGEGDTDSHSTAVSEFEQTSGSVKAFVGGLTDLFVRFAGGDEDSEALSADTSAKASLSEAELEAGIRQEYAKNYLWTGDINEDLYEEDCNFTDPTLSFSGLSTYKRNVGSLQGVLDLFVRNSRSVLYSCELRQEDSCVQTRWRMVGDLRLPWGPTIDVVGRTTFSYDSSRGNRIFSYDEVWEMEAAEALMQIFRPGTRDSAPEQ</sequence>
<evidence type="ECO:0000313" key="2">
    <source>
        <dbReference type="Proteomes" id="UP000002630"/>
    </source>
</evidence>
<dbReference type="OrthoDB" id="348976at2759"/>
<dbReference type="InterPro" id="IPR018790">
    <property type="entry name" value="DUF2358"/>
</dbReference>
<dbReference type="PANTHER" id="PTHR34123:SF1">
    <property type="entry name" value="OS04G0578200 PROTEIN"/>
    <property type="match status" value="1"/>
</dbReference>
<dbReference type="PANTHER" id="PTHR34123">
    <property type="entry name" value="OS04G0578200 PROTEIN"/>
    <property type="match status" value="1"/>
</dbReference>
<gene>
    <name evidence="1" type="ORF">Esi_0049_0048</name>
</gene>
<organism evidence="1 2">
    <name type="scientific">Ectocarpus siliculosus</name>
    <name type="common">Brown alga</name>
    <name type="synonym">Conferva siliculosa</name>
    <dbReference type="NCBI Taxonomy" id="2880"/>
    <lineage>
        <taxon>Eukaryota</taxon>
        <taxon>Sar</taxon>
        <taxon>Stramenopiles</taxon>
        <taxon>Ochrophyta</taxon>
        <taxon>PX clade</taxon>
        <taxon>Phaeophyceae</taxon>
        <taxon>Ectocarpales</taxon>
        <taxon>Ectocarpaceae</taxon>
        <taxon>Ectocarpus</taxon>
    </lineage>
</organism>
<dbReference type="STRING" id="2880.D7G2X2"/>
<protein>
    <submittedName>
        <fullName evidence="1">Uncharacterized protein</fullName>
    </submittedName>
</protein>
<dbReference type="Pfam" id="PF10184">
    <property type="entry name" value="DUF2358"/>
    <property type="match status" value="1"/>
</dbReference>
<dbReference type="Proteomes" id="UP000002630">
    <property type="component" value="Linkage Group LG14"/>
</dbReference>
<dbReference type="eggNOG" id="ENOG502S3RX">
    <property type="taxonomic scope" value="Eukaryota"/>
</dbReference>
<name>D7G2X2_ECTSI</name>
<reference evidence="1 2" key="1">
    <citation type="journal article" date="2010" name="Nature">
        <title>The Ectocarpus genome and the independent evolution of multicellularity in brown algae.</title>
        <authorList>
            <person name="Cock J.M."/>
            <person name="Sterck L."/>
            <person name="Rouze P."/>
            <person name="Scornet D."/>
            <person name="Allen A.E."/>
            <person name="Amoutzias G."/>
            <person name="Anthouard V."/>
            <person name="Artiguenave F."/>
            <person name="Aury J.M."/>
            <person name="Badger J.H."/>
            <person name="Beszteri B."/>
            <person name="Billiau K."/>
            <person name="Bonnet E."/>
            <person name="Bothwell J.H."/>
            <person name="Bowler C."/>
            <person name="Boyen C."/>
            <person name="Brownlee C."/>
            <person name="Carrano C.J."/>
            <person name="Charrier B."/>
            <person name="Cho G.Y."/>
            <person name="Coelho S.M."/>
            <person name="Collen J."/>
            <person name="Corre E."/>
            <person name="Da Silva C."/>
            <person name="Delage L."/>
            <person name="Delaroque N."/>
            <person name="Dittami S.M."/>
            <person name="Doulbeau S."/>
            <person name="Elias M."/>
            <person name="Farnham G."/>
            <person name="Gachon C.M."/>
            <person name="Gschloessl B."/>
            <person name="Heesch S."/>
            <person name="Jabbari K."/>
            <person name="Jubin C."/>
            <person name="Kawai H."/>
            <person name="Kimura K."/>
            <person name="Kloareg B."/>
            <person name="Kupper F.C."/>
            <person name="Lang D."/>
            <person name="Le Bail A."/>
            <person name="Leblanc C."/>
            <person name="Lerouge P."/>
            <person name="Lohr M."/>
            <person name="Lopez P.J."/>
            <person name="Martens C."/>
            <person name="Maumus F."/>
            <person name="Michel G."/>
            <person name="Miranda-Saavedra D."/>
            <person name="Morales J."/>
            <person name="Moreau H."/>
            <person name="Motomura T."/>
            <person name="Nagasato C."/>
            <person name="Napoli C.A."/>
            <person name="Nelson D.R."/>
            <person name="Nyvall-Collen P."/>
            <person name="Peters A.F."/>
            <person name="Pommier C."/>
            <person name="Potin P."/>
            <person name="Poulain J."/>
            <person name="Quesneville H."/>
            <person name="Read B."/>
            <person name="Rensing S.A."/>
            <person name="Ritter A."/>
            <person name="Rousvoal S."/>
            <person name="Samanta M."/>
            <person name="Samson G."/>
            <person name="Schroeder D.C."/>
            <person name="Segurens B."/>
            <person name="Strittmatter M."/>
            <person name="Tonon T."/>
            <person name="Tregear J.W."/>
            <person name="Valentin K."/>
            <person name="von Dassow P."/>
            <person name="Yamagishi T."/>
            <person name="Van de Peer Y."/>
            <person name="Wincker P."/>
        </authorList>
    </citation>
    <scope>NUCLEOTIDE SEQUENCE [LARGE SCALE GENOMIC DNA]</scope>
    <source>
        <strain evidence="2">Ec32 / CCAP1310/4</strain>
    </source>
</reference>
<dbReference type="OMA" id="TIRGTRC"/>
<dbReference type="EMBL" id="FN648696">
    <property type="protein sequence ID" value="CBJ48829.1"/>
    <property type="molecule type" value="Genomic_DNA"/>
</dbReference>
<proteinExistence type="predicted"/>